<dbReference type="AlphaFoldDB" id="A0A2C7ABC6"/>
<dbReference type="SUPFAM" id="SSF51011">
    <property type="entry name" value="Glycosyl hydrolase domain"/>
    <property type="match status" value="1"/>
</dbReference>
<dbReference type="CDD" id="cd11330">
    <property type="entry name" value="AmyAc_OligoGlu"/>
    <property type="match status" value="1"/>
</dbReference>
<evidence type="ECO:0000256" key="2">
    <source>
        <dbReference type="ARBA" id="ARBA00022801"/>
    </source>
</evidence>
<dbReference type="Pfam" id="PF00128">
    <property type="entry name" value="Alpha-amylase"/>
    <property type="match status" value="1"/>
</dbReference>
<dbReference type="InterPro" id="IPR017853">
    <property type="entry name" value="GH"/>
</dbReference>
<evidence type="ECO:0000313" key="5">
    <source>
        <dbReference type="EMBL" id="PHK95359.1"/>
    </source>
</evidence>
<dbReference type="Gene3D" id="3.20.20.80">
    <property type="entry name" value="Glycosidases"/>
    <property type="match status" value="2"/>
</dbReference>
<reference evidence="5 6" key="1">
    <citation type="submission" date="2017-10" db="EMBL/GenBank/DDBJ databases">
        <authorList>
            <person name="Banno H."/>
            <person name="Chua N.-H."/>
        </authorList>
    </citation>
    <scope>NUCLEOTIDE SEQUENCE [LARGE SCALE GENOMIC DNA]</scope>
    <source>
        <strain evidence="5 6">YW11</strain>
    </source>
</reference>
<comment type="similarity">
    <text evidence="1">Belongs to the glycosyl hydrolase 13 family.</text>
</comment>
<dbReference type="Gene3D" id="3.90.400.10">
    <property type="entry name" value="Oligo-1,6-glucosidase, Domain 2"/>
    <property type="match status" value="1"/>
</dbReference>
<proteinExistence type="inferred from homology"/>
<dbReference type="GO" id="GO:0004556">
    <property type="term" value="F:alpha-amylase activity"/>
    <property type="evidence" value="ECO:0007669"/>
    <property type="project" value="TreeGrafter"/>
</dbReference>
<protein>
    <submittedName>
        <fullName evidence="5">Alpha-glucosidase</fullName>
    </submittedName>
</protein>
<dbReference type="GO" id="GO:0009313">
    <property type="term" value="P:oligosaccharide catabolic process"/>
    <property type="evidence" value="ECO:0007669"/>
    <property type="project" value="TreeGrafter"/>
</dbReference>
<dbReference type="SUPFAM" id="SSF51445">
    <property type="entry name" value="(Trans)glycosidases"/>
    <property type="match status" value="1"/>
</dbReference>
<dbReference type="InterPro" id="IPR045857">
    <property type="entry name" value="O16G_dom_2"/>
</dbReference>
<evidence type="ECO:0000313" key="6">
    <source>
        <dbReference type="Proteomes" id="UP000223527"/>
    </source>
</evidence>
<dbReference type="OrthoDB" id="9805159at2"/>
<keyword evidence="6" id="KW-1185">Reference proteome</keyword>
<dbReference type="EMBL" id="PDNU01000012">
    <property type="protein sequence ID" value="PHK95359.1"/>
    <property type="molecule type" value="Genomic_DNA"/>
</dbReference>
<keyword evidence="2" id="KW-0378">Hydrolase</keyword>
<dbReference type="SMART" id="SM00642">
    <property type="entry name" value="Aamy"/>
    <property type="match status" value="1"/>
</dbReference>
<feature type="domain" description="Glycosyl hydrolase family 13 catalytic" evidence="4">
    <location>
        <begin position="14"/>
        <end position="403"/>
    </location>
</feature>
<keyword evidence="3" id="KW-0326">Glycosidase</keyword>
<dbReference type="PANTHER" id="PTHR10357">
    <property type="entry name" value="ALPHA-AMYLASE FAMILY MEMBER"/>
    <property type="match status" value="1"/>
</dbReference>
<dbReference type="PANTHER" id="PTHR10357:SF179">
    <property type="entry name" value="NEUTRAL AND BASIC AMINO ACID TRANSPORT PROTEIN RBAT"/>
    <property type="match status" value="1"/>
</dbReference>
<sequence length="555" mass="61748">MAGAEWWRGATLYQVYPRSFLDTDGDGVGDLRGIEARLDHIAGLGVDAIWICPFYVSPGRDFGYDISDHVAVDPQFGTLEDFDRLLRAAHAAGLKVLVDLVGGHTSDQHPWFQRSRASRQAPEADWYVWADPSPDGTPPNNWLSVFGGAAWTWEPRRRQYYLHHFLSTQPSLNLHDPGALEAVLAVGEFWLKRSVDGFRLDAIDFLAHDPALRSNPPRPAADGQVPAKLFGLQEHRHDMIQPGLFDILRRIRALTDRYPGTVTLGEVSSQDGAFDRVRRYSAGHDLLHMAYTLRPLRGGFDHATLRDLMAEAGREAEGWPCWSFSNHDAERAVTRWNPAGRDAPPDPRFARLLAAIMISLRGSLCLYQGEELGLPEAVLAHEQIRDPFGLAYWPEFRGRDGSRTPMPWQADAPQAGFSTAKPWLPVPEAHHPLAVDRQEMDEDSMLQVWRRALGTRRAYPALSRGGLRPLDLGAPLLGLVRDYGGEHILIVLNLSDVPRYYDDDRLRTARLLPDFTGQGALREGSSAMLPPYGVLFAALAPAPVERPLLAAAVTA</sequence>
<dbReference type="InterPro" id="IPR006047">
    <property type="entry name" value="GH13_cat_dom"/>
</dbReference>
<name>A0A2C7ABC6_9PROT</name>
<gene>
    <name evidence="5" type="ORF">CR162_08690</name>
</gene>
<organism evidence="5 6">
    <name type="scientific">Teichococcus rhizosphaerae</name>
    <dbReference type="NCBI Taxonomy" id="1335062"/>
    <lineage>
        <taxon>Bacteria</taxon>
        <taxon>Pseudomonadati</taxon>
        <taxon>Pseudomonadota</taxon>
        <taxon>Alphaproteobacteria</taxon>
        <taxon>Acetobacterales</taxon>
        <taxon>Roseomonadaceae</taxon>
        <taxon>Roseomonas</taxon>
    </lineage>
</organism>
<evidence type="ECO:0000259" key="4">
    <source>
        <dbReference type="SMART" id="SM00642"/>
    </source>
</evidence>
<evidence type="ECO:0000256" key="3">
    <source>
        <dbReference type="ARBA" id="ARBA00023295"/>
    </source>
</evidence>
<dbReference type="FunFam" id="3.90.400.10:FF:000002">
    <property type="entry name" value="Sucrose isomerase"/>
    <property type="match status" value="1"/>
</dbReference>
<dbReference type="InterPro" id="IPR013780">
    <property type="entry name" value="Glyco_hydro_b"/>
</dbReference>
<comment type="caution">
    <text evidence="5">The sequence shown here is derived from an EMBL/GenBank/DDBJ whole genome shotgun (WGS) entry which is preliminary data.</text>
</comment>
<dbReference type="Proteomes" id="UP000223527">
    <property type="component" value="Unassembled WGS sequence"/>
</dbReference>
<evidence type="ECO:0000256" key="1">
    <source>
        <dbReference type="ARBA" id="ARBA00008061"/>
    </source>
</evidence>
<accession>A0A2C7ABC6</accession>
<dbReference type="Gene3D" id="2.60.40.1180">
    <property type="entry name" value="Golgi alpha-mannosidase II"/>
    <property type="match status" value="1"/>
</dbReference>